<keyword evidence="2" id="KW-1185">Reference proteome</keyword>
<protein>
    <submittedName>
        <fullName evidence="1">Uncharacterized protein</fullName>
    </submittedName>
</protein>
<dbReference type="AlphaFoldDB" id="A0A0M0GFS7"/>
<dbReference type="EMBL" id="LGUF01000007">
    <property type="protein sequence ID" value="KON88709.1"/>
    <property type="molecule type" value="Genomic_DNA"/>
</dbReference>
<gene>
    <name evidence="1" type="ORF">AF332_19130</name>
</gene>
<accession>A0A0M0GFS7</accession>
<dbReference type="PATRIC" id="fig|1459.3.peg.4211"/>
<dbReference type="Proteomes" id="UP000037109">
    <property type="component" value="Unassembled WGS sequence"/>
</dbReference>
<reference evidence="2" key="1">
    <citation type="submission" date="2015-07" db="EMBL/GenBank/DDBJ databases">
        <title>Fjat-10036 dsm4.</title>
        <authorList>
            <person name="Liu B."/>
            <person name="Wang J."/>
            <person name="Zhu Y."/>
            <person name="Liu G."/>
            <person name="Chen Q."/>
            <person name="Chen Z."/>
            <person name="Lan J."/>
            <person name="Che J."/>
            <person name="Ge C."/>
            <person name="Shi H."/>
            <person name="Pan Z."/>
            <person name="Liu X."/>
        </authorList>
    </citation>
    <scope>NUCLEOTIDE SEQUENCE [LARGE SCALE GENOMIC DNA]</scope>
    <source>
        <strain evidence="2">DSM 4</strain>
    </source>
</reference>
<organism evidence="1 2">
    <name type="scientific">Sporosarcina globispora</name>
    <name type="common">Bacillus globisporus</name>
    <dbReference type="NCBI Taxonomy" id="1459"/>
    <lineage>
        <taxon>Bacteria</taxon>
        <taxon>Bacillati</taxon>
        <taxon>Bacillota</taxon>
        <taxon>Bacilli</taxon>
        <taxon>Bacillales</taxon>
        <taxon>Caryophanaceae</taxon>
        <taxon>Sporosarcina</taxon>
    </lineage>
</organism>
<name>A0A0M0GFS7_SPOGL</name>
<dbReference type="STRING" id="1459.AF332_19130"/>
<evidence type="ECO:0000313" key="2">
    <source>
        <dbReference type="Proteomes" id="UP000037109"/>
    </source>
</evidence>
<sequence length="76" mass="8739">MKRVFPIYYSVGECAEHNGIPYGLVAPLYEQGKVLAKALKIFDDHEDVYKKSYFVEIESLVLFCLETARTGIAFFR</sequence>
<proteinExistence type="predicted"/>
<comment type="caution">
    <text evidence="1">The sequence shown here is derived from an EMBL/GenBank/DDBJ whole genome shotgun (WGS) entry which is preliminary data.</text>
</comment>
<evidence type="ECO:0000313" key="1">
    <source>
        <dbReference type="EMBL" id="KON88709.1"/>
    </source>
</evidence>